<keyword evidence="2" id="KW-1185">Reference proteome</keyword>
<gene>
    <name evidence="1" type="ORF">N0V93_000612</name>
</gene>
<dbReference type="CDD" id="cd02440">
    <property type="entry name" value="AdoMet_MTases"/>
    <property type="match status" value="1"/>
</dbReference>
<evidence type="ECO:0000313" key="1">
    <source>
        <dbReference type="EMBL" id="KAJ4396393.1"/>
    </source>
</evidence>
<reference evidence="1" key="1">
    <citation type="submission" date="2022-10" db="EMBL/GenBank/DDBJ databases">
        <title>Tapping the CABI collections for fungal endophytes: first genome assemblies for Collariella, Neodidymelliopsis, Ascochyta clinopodiicola, Didymella pomorum, Didymosphaeria variabile, Neocosmospora piperis and Neocucurbitaria cava.</title>
        <authorList>
            <person name="Hill R."/>
        </authorList>
    </citation>
    <scope>NUCLEOTIDE SEQUENCE</scope>
    <source>
        <strain evidence="1">IMI 355082</strain>
    </source>
</reference>
<dbReference type="Proteomes" id="UP001140453">
    <property type="component" value="Unassembled WGS sequence"/>
</dbReference>
<dbReference type="GO" id="GO:0005737">
    <property type="term" value="C:cytoplasm"/>
    <property type="evidence" value="ECO:0007669"/>
    <property type="project" value="TreeGrafter"/>
</dbReference>
<accession>A0A9W9D0V9</accession>
<dbReference type="InterPro" id="IPR019410">
    <property type="entry name" value="Methyltransf_16"/>
</dbReference>
<name>A0A9W9D0V9_9PEZI</name>
<sequence length="395" mass="43989">MGYTTTTCITRSAFPNDKALRLSDEVPACNENPGGSLETLSAIEQIAIDRFCDQCLQLEPTPDYPDGGLLKRADVQNEIFNRICADHPEPLPGNARLQLRTLKELVRRIQASISDEEVDEYEVSDSIMNQICQLVLVPQVSEFELAQMKSLVTYRLSLLKSASQIYIHENRSLIAAGGATGHRTWEAALHLGQYLCLNRHLVECKRVLELGAGTGYNSVLCAKHLGAAHVLASDGSEEVLENLCDNFALNDCAYNYNSLSDTPITPKLLKWGHALMGTEEPEWNGGQPIDVILGADITYDQNANPALASTLRELFDLYPDAEVILSVTDRNPETFSLFRDLCRKNQLRVAEFDFTDGEQHEQLQKLASSGQRARNLTPYYHSPAPIRLLRVSRIV</sequence>
<evidence type="ECO:0000313" key="2">
    <source>
        <dbReference type="Proteomes" id="UP001140453"/>
    </source>
</evidence>
<dbReference type="EMBL" id="JAPEVB010000001">
    <property type="protein sequence ID" value="KAJ4396393.1"/>
    <property type="molecule type" value="Genomic_DNA"/>
</dbReference>
<comment type="caution">
    <text evidence="1">The sequence shown here is derived from an EMBL/GenBank/DDBJ whole genome shotgun (WGS) entry which is preliminary data.</text>
</comment>
<dbReference type="SUPFAM" id="SSF53335">
    <property type="entry name" value="S-adenosyl-L-methionine-dependent methyltransferases"/>
    <property type="match status" value="1"/>
</dbReference>
<dbReference type="InterPro" id="IPR029063">
    <property type="entry name" value="SAM-dependent_MTases_sf"/>
</dbReference>
<proteinExistence type="predicted"/>
<protein>
    <submittedName>
        <fullName evidence="1">Uncharacterized protein</fullName>
    </submittedName>
</protein>
<dbReference type="Gene3D" id="3.40.50.150">
    <property type="entry name" value="Vaccinia Virus protein VP39"/>
    <property type="match status" value="1"/>
</dbReference>
<dbReference type="PANTHER" id="PTHR14614">
    <property type="entry name" value="HEPATOCELLULAR CARCINOMA-ASSOCIATED ANTIGEN"/>
    <property type="match status" value="1"/>
</dbReference>
<dbReference type="PANTHER" id="PTHR14614:SF130">
    <property type="entry name" value="PROTEIN-LYSINE N-METHYLTRANSFERASE EEF2KMT"/>
    <property type="match status" value="1"/>
</dbReference>
<organism evidence="1 2">
    <name type="scientific">Gnomoniopsis smithogilvyi</name>
    <dbReference type="NCBI Taxonomy" id="1191159"/>
    <lineage>
        <taxon>Eukaryota</taxon>
        <taxon>Fungi</taxon>
        <taxon>Dikarya</taxon>
        <taxon>Ascomycota</taxon>
        <taxon>Pezizomycotina</taxon>
        <taxon>Sordariomycetes</taxon>
        <taxon>Sordariomycetidae</taxon>
        <taxon>Diaporthales</taxon>
        <taxon>Gnomoniaceae</taxon>
        <taxon>Gnomoniopsis</taxon>
    </lineage>
</organism>
<dbReference type="Pfam" id="PF10294">
    <property type="entry name" value="Methyltransf_16"/>
    <property type="match status" value="1"/>
</dbReference>
<dbReference type="OrthoDB" id="194386at2759"/>
<dbReference type="GO" id="GO:0008757">
    <property type="term" value="F:S-adenosylmethionine-dependent methyltransferase activity"/>
    <property type="evidence" value="ECO:0007669"/>
    <property type="project" value="UniProtKB-ARBA"/>
</dbReference>
<dbReference type="AlphaFoldDB" id="A0A9W9D0V9"/>